<name>A0A221T2P9_9DEIO</name>
<proteinExistence type="predicted"/>
<geneLocation type="plasmid" evidence="3">
    <name>pdfi3</name>
</geneLocation>
<accession>A0A221T2P9</accession>
<reference evidence="2 3" key="1">
    <citation type="submission" date="2017-05" db="EMBL/GenBank/DDBJ databases">
        <title>The complete genome sequence of Deinococcus ficus isolated from the rhizosphere of the Ficus religiosa L. in Taiwan.</title>
        <authorList>
            <person name="Wu K.-M."/>
            <person name="Liao T.-L."/>
            <person name="Liu Y.-M."/>
            <person name="Young C.-C."/>
            <person name="Tsai S.-F."/>
        </authorList>
    </citation>
    <scope>NUCLEOTIDE SEQUENCE [LARGE SCALE GENOMIC DNA]</scope>
    <source>
        <strain evidence="2 3">CC-FR2-10</strain>
        <plasmid evidence="3">pdfi3</plasmid>
    </source>
</reference>
<dbReference type="RefSeq" id="WP_027464341.1">
    <property type="nucleotide sequence ID" value="NZ_CP021084.1"/>
</dbReference>
<gene>
    <name evidence="2" type="ORF">DFI_18530</name>
</gene>
<feature type="transmembrane region" description="Helical" evidence="1">
    <location>
        <begin position="12"/>
        <end position="28"/>
    </location>
</feature>
<dbReference type="Proteomes" id="UP000259030">
    <property type="component" value="Plasmid pDFI3"/>
</dbReference>
<organism evidence="2 3">
    <name type="scientific">Deinococcus ficus</name>
    <dbReference type="NCBI Taxonomy" id="317577"/>
    <lineage>
        <taxon>Bacteria</taxon>
        <taxon>Thermotogati</taxon>
        <taxon>Deinococcota</taxon>
        <taxon>Deinococci</taxon>
        <taxon>Deinococcales</taxon>
        <taxon>Deinococcaceae</taxon>
        <taxon>Deinococcus</taxon>
    </lineage>
</organism>
<keyword evidence="1" id="KW-0472">Membrane</keyword>
<evidence type="ECO:0000256" key="1">
    <source>
        <dbReference type="SAM" id="Phobius"/>
    </source>
</evidence>
<sequence length="64" mass="7281">MGLIEGAVLEWMRLLPWLALLACAFWRYGRSLLRKDREELLVAVSGLLLGAVMTGYALDRLLYL</sequence>
<evidence type="ECO:0000313" key="2">
    <source>
        <dbReference type="EMBL" id="ASN83197.1"/>
    </source>
</evidence>
<keyword evidence="3" id="KW-1185">Reference proteome</keyword>
<evidence type="ECO:0000313" key="3">
    <source>
        <dbReference type="Proteomes" id="UP000259030"/>
    </source>
</evidence>
<dbReference type="AlphaFoldDB" id="A0A221T2P9"/>
<feature type="transmembrane region" description="Helical" evidence="1">
    <location>
        <begin position="40"/>
        <end position="58"/>
    </location>
</feature>
<dbReference type="KEGG" id="dfc:DFI_18530"/>
<keyword evidence="1" id="KW-1133">Transmembrane helix</keyword>
<keyword evidence="1" id="KW-0812">Transmembrane</keyword>
<protein>
    <submittedName>
        <fullName evidence="2">Uncharacterized protein</fullName>
    </submittedName>
</protein>
<dbReference type="EMBL" id="CP021084">
    <property type="protein sequence ID" value="ASN83197.1"/>
    <property type="molecule type" value="Genomic_DNA"/>
</dbReference>
<keyword evidence="2" id="KW-0614">Plasmid</keyword>